<keyword evidence="8" id="KW-1185">Reference proteome</keyword>
<keyword evidence="4 6" id="KW-1133">Transmembrane helix</keyword>
<dbReference type="Proteomes" id="UP000199382">
    <property type="component" value="Unassembled WGS sequence"/>
</dbReference>
<proteinExistence type="predicted"/>
<evidence type="ECO:0000256" key="3">
    <source>
        <dbReference type="ARBA" id="ARBA00022692"/>
    </source>
</evidence>
<reference evidence="7 8" key="1">
    <citation type="submission" date="2016-10" db="EMBL/GenBank/DDBJ databases">
        <authorList>
            <person name="de Groot N.N."/>
        </authorList>
    </citation>
    <scope>NUCLEOTIDE SEQUENCE [LARGE SCALE GENOMIC DNA]</scope>
    <source>
        <strain evidence="7 8">DSM 25294</strain>
    </source>
</reference>
<evidence type="ECO:0000313" key="8">
    <source>
        <dbReference type="Proteomes" id="UP000199382"/>
    </source>
</evidence>
<feature type="transmembrane region" description="Helical" evidence="6">
    <location>
        <begin position="176"/>
        <end position="195"/>
    </location>
</feature>
<sequence>MLTFATAVILLILTPGPGVMTTAGFGAAYGFRPSLRYVLGLFIGTNLVLLAVVSGLAAILMSIPWLRTVLMLVSVSYLLYLAVRIATAGARVAFMEARVPPGITGGVLLQVINPKAYAVNTSLMTGFSYAPDAQVFELASKVLILNAIWIPIHLAWLWAGVSLHRLDLSERTHHRINIAMALALLGVVALAMWSATRPHHP</sequence>
<evidence type="ECO:0000313" key="7">
    <source>
        <dbReference type="EMBL" id="SDJ10895.1"/>
    </source>
</evidence>
<dbReference type="GO" id="GO:0015171">
    <property type="term" value="F:amino acid transmembrane transporter activity"/>
    <property type="evidence" value="ECO:0007669"/>
    <property type="project" value="TreeGrafter"/>
</dbReference>
<dbReference type="InterPro" id="IPR001123">
    <property type="entry name" value="LeuE-type"/>
</dbReference>
<evidence type="ECO:0000256" key="4">
    <source>
        <dbReference type="ARBA" id="ARBA00022989"/>
    </source>
</evidence>
<evidence type="ECO:0000256" key="5">
    <source>
        <dbReference type="ARBA" id="ARBA00023136"/>
    </source>
</evidence>
<evidence type="ECO:0000256" key="6">
    <source>
        <dbReference type="SAM" id="Phobius"/>
    </source>
</evidence>
<dbReference type="OrthoDB" id="7724143at2"/>
<name>A0A1G8R2W2_9RHOB</name>
<feature type="transmembrane region" description="Helical" evidence="6">
    <location>
        <begin position="37"/>
        <end position="61"/>
    </location>
</feature>
<dbReference type="PANTHER" id="PTHR30086">
    <property type="entry name" value="ARGININE EXPORTER PROTEIN ARGO"/>
    <property type="match status" value="1"/>
</dbReference>
<protein>
    <submittedName>
        <fullName evidence="7">Threonine/homoserine/homoserine lactone efflux protein</fullName>
    </submittedName>
</protein>
<feature type="transmembrane region" description="Helical" evidence="6">
    <location>
        <begin position="143"/>
        <end position="164"/>
    </location>
</feature>
<dbReference type="STRING" id="571298.SAMN04488026_101229"/>
<keyword evidence="3 6" id="KW-0812">Transmembrane</keyword>
<evidence type="ECO:0000256" key="1">
    <source>
        <dbReference type="ARBA" id="ARBA00004651"/>
    </source>
</evidence>
<keyword evidence="5 6" id="KW-0472">Membrane</keyword>
<feature type="transmembrane region" description="Helical" evidence="6">
    <location>
        <begin position="68"/>
        <end position="86"/>
    </location>
</feature>
<comment type="subcellular location">
    <subcellularLocation>
        <location evidence="1">Cell membrane</location>
        <topology evidence="1">Multi-pass membrane protein</topology>
    </subcellularLocation>
</comment>
<accession>A0A1G8R2W2</accession>
<dbReference type="GO" id="GO:0005886">
    <property type="term" value="C:plasma membrane"/>
    <property type="evidence" value="ECO:0007669"/>
    <property type="project" value="UniProtKB-SubCell"/>
</dbReference>
<dbReference type="EMBL" id="FNEK01000012">
    <property type="protein sequence ID" value="SDJ10895.1"/>
    <property type="molecule type" value="Genomic_DNA"/>
</dbReference>
<dbReference type="RefSeq" id="WP_093152931.1">
    <property type="nucleotide sequence ID" value="NZ_FNEK01000012.1"/>
</dbReference>
<organism evidence="7 8">
    <name type="scientific">Aliiruegeria lutimaris</name>
    <dbReference type="NCBI Taxonomy" id="571298"/>
    <lineage>
        <taxon>Bacteria</taxon>
        <taxon>Pseudomonadati</taxon>
        <taxon>Pseudomonadota</taxon>
        <taxon>Alphaproteobacteria</taxon>
        <taxon>Rhodobacterales</taxon>
        <taxon>Roseobacteraceae</taxon>
        <taxon>Aliiruegeria</taxon>
    </lineage>
</organism>
<keyword evidence="2" id="KW-1003">Cell membrane</keyword>
<dbReference type="AlphaFoldDB" id="A0A1G8R2W2"/>
<dbReference type="PANTHER" id="PTHR30086:SF20">
    <property type="entry name" value="ARGININE EXPORTER PROTEIN ARGO-RELATED"/>
    <property type="match status" value="1"/>
</dbReference>
<evidence type="ECO:0000256" key="2">
    <source>
        <dbReference type="ARBA" id="ARBA00022475"/>
    </source>
</evidence>
<dbReference type="Pfam" id="PF01810">
    <property type="entry name" value="LysE"/>
    <property type="match status" value="1"/>
</dbReference>
<gene>
    <name evidence="7" type="ORF">SAMN04488026_101229</name>
</gene>